<dbReference type="EMBL" id="JAQQKX010000012">
    <property type="protein sequence ID" value="MDC7684403.1"/>
    <property type="molecule type" value="Genomic_DNA"/>
</dbReference>
<evidence type="ECO:0000313" key="2">
    <source>
        <dbReference type="Proteomes" id="UP001214854"/>
    </source>
</evidence>
<organism evidence="1 2">
    <name type="scientific">Asticcacaulis aquaticus</name>
    <dbReference type="NCBI Taxonomy" id="2984212"/>
    <lineage>
        <taxon>Bacteria</taxon>
        <taxon>Pseudomonadati</taxon>
        <taxon>Pseudomonadota</taxon>
        <taxon>Alphaproteobacteria</taxon>
        <taxon>Caulobacterales</taxon>
        <taxon>Caulobacteraceae</taxon>
        <taxon>Asticcacaulis</taxon>
    </lineage>
</organism>
<reference evidence="1 2" key="1">
    <citation type="submission" date="2023-01" db="EMBL/GenBank/DDBJ databases">
        <title>Novel species of the genus Asticcacaulis isolated from rivers.</title>
        <authorList>
            <person name="Lu H."/>
        </authorList>
    </citation>
    <scope>NUCLEOTIDE SEQUENCE [LARGE SCALE GENOMIC DNA]</scope>
    <source>
        <strain evidence="1 2">BYS171W</strain>
    </source>
</reference>
<name>A0ABT5HWH2_9CAUL</name>
<accession>A0ABT5HWH2</accession>
<evidence type="ECO:0000313" key="1">
    <source>
        <dbReference type="EMBL" id="MDC7684403.1"/>
    </source>
</evidence>
<proteinExistence type="predicted"/>
<sequence length="133" mass="14955">MAKGPGDPFFCFFGRAGVEVRTALAGSPAALFSADFVERGMSDPGKWKAGEEYRQLHMRASQSPLDTGRSYLTAGSMSLARHGFWQRVSKKAPKRNKIIFVSRIERKFSGLQRFLLILKLSFGPRKIIFQNLK</sequence>
<dbReference type="RefSeq" id="WP_272748878.1">
    <property type="nucleotide sequence ID" value="NZ_JAQQKX010000012.1"/>
</dbReference>
<gene>
    <name evidence="1" type="ORF">PQU92_14040</name>
</gene>
<comment type="caution">
    <text evidence="1">The sequence shown here is derived from an EMBL/GenBank/DDBJ whole genome shotgun (WGS) entry which is preliminary data.</text>
</comment>
<keyword evidence="2" id="KW-1185">Reference proteome</keyword>
<dbReference type="Proteomes" id="UP001214854">
    <property type="component" value="Unassembled WGS sequence"/>
</dbReference>
<protein>
    <submittedName>
        <fullName evidence="1">Uncharacterized protein</fullName>
    </submittedName>
</protein>